<evidence type="ECO:0008006" key="3">
    <source>
        <dbReference type="Google" id="ProtNLM"/>
    </source>
</evidence>
<dbReference type="VEuPathDB" id="VectorBase:GPPI047333"/>
<dbReference type="EMBL" id="JXJN01024518">
    <property type="status" value="NOT_ANNOTATED_CDS"/>
    <property type="molecule type" value="Genomic_DNA"/>
</dbReference>
<dbReference type="PANTHER" id="PTHR36527">
    <property type="entry name" value="OS01G0282866 PROTEIN"/>
    <property type="match status" value="1"/>
</dbReference>
<dbReference type="SUPFAM" id="SSF52490">
    <property type="entry name" value="Tubulin nucleotide-binding domain-like"/>
    <property type="match status" value="1"/>
</dbReference>
<reference evidence="2" key="1">
    <citation type="submission" date="2015-01" db="EMBL/GenBank/DDBJ databases">
        <authorList>
            <person name="Aksoy S."/>
            <person name="Warren W."/>
            <person name="Wilson R.K."/>
        </authorList>
    </citation>
    <scope>NUCLEOTIDE SEQUENCE [LARGE SCALE GENOMIC DNA]</scope>
    <source>
        <strain evidence="2">IAEA</strain>
    </source>
</reference>
<proteinExistence type="predicted"/>
<dbReference type="STRING" id="67801.A0A1B0C2G0"/>
<dbReference type="EnsemblMetazoa" id="GPPI047333-RA">
    <property type="protein sequence ID" value="GPPI047333-PA"/>
    <property type="gene ID" value="GPPI047333"/>
</dbReference>
<accession>A0A1B0C2G0</accession>
<evidence type="ECO:0000313" key="2">
    <source>
        <dbReference type="Proteomes" id="UP000092460"/>
    </source>
</evidence>
<keyword evidence="2" id="KW-1185">Reference proteome</keyword>
<sequence>MCEIVHMQAGQCGDQIGGKFWEVISGEYRIVATGTYYGDSDLQLDLERTFGVPRIPEQN</sequence>
<organism evidence="1 2">
    <name type="scientific">Glossina palpalis gambiensis</name>
    <dbReference type="NCBI Taxonomy" id="67801"/>
    <lineage>
        <taxon>Eukaryota</taxon>
        <taxon>Metazoa</taxon>
        <taxon>Ecdysozoa</taxon>
        <taxon>Arthropoda</taxon>
        <taxon>Hexapoda</taxon>
        <taxon>Insecta</taxon>
        <taxon>Pterygota</taxon>
        <taxon>Neoptera</taxon>
        <taxon>Endopterygota</taxon>
        <taxon>Diptera</taxon>
        <taxon>Brachycera</taxon>
        <taxon>Muscomorpha</taxon>
        <taxon>Hippoboscoidea</taxon>
        <taxon>Glossinidae</taxon>
        <taxon>Glossina</taxon>
    </lineage>
</organism>
<dbReference type="Gene3D" id="3.40.50.1440">
    <property type="entry name" value="Tubulin/FtsZ, GTPase domain"/>
    <property type="match status" value="1"/>
</dbReference>
<dbReference type="Proteomes" id="UP000092460">
    <property type="component" value="Unassembled WGS sequence"/>
</dbReference>
<dbReference type="PANTHER" id="PTHR36527:SF3">
    <property type="entry name" value="OS01G0282866 PROTEIN"/>
    <property type="match status" value="1"/>
</dbReference>
<name>A0A1B0C2G0_9MUSC</name>
<protein>
    <recommendedName>
        <fullName evidence="3">Tubulin/FtsZ GTPase domain-containing protein</fullName>
    </recommendedName>
</protein>
<evidence type="ECO:0000313" key="1">
    <source>
        <dbReference type="EnsemblMetazoa" id="GPPI047333-PA"/>
    </source>
</evidence>
<dbReference type="AlphaFoldDB" id="A0A1B0C2G0"/>
<dbReference type="InterPro" id="IPR036525">
    <property type="entry name" value="Tubulin/FtsZ_GTPase_sf"/>
</dbReference>
<dbReference type="EMBL" id="JXJN01024517">
    <property type="status" value="NOT_ANNOTATED_CDS"/>
    <property type="molecule type" value="Genomic_DNA"/>
</dbReference>
<reference evidence="1" key="2">
    <citation type="submission" date="2020-05" db="UniProtKB">
        <authorList>
            <consortium name="EnsemblMetazoa"/>
        </authorList>
    </citation>
    <scope>IDENTIFICATION</scope>
    <source>
        <strain evidence="1">IAEA</strain>
    </source>
</reference>